<feature type="region of interest" description="Disordered" evidence="1">
    <location>
        <begin position="88"/>
        <end position="126"/>
    </location>
</feature>
<keyword evidence="4" id="KW-1185">Reference proteome</keyword>
<feature type="compositionally biased region" description="Low complexity" evidence="1">
    <location>
        <begin position="43"/>
        <end position="64"/>
    </location>
</feature>
<evidence type="ECO:0000313" key="4">
    <source>
        <dbReference type="Proteomes" id="UP001172778"/>
    </source>
</evidence>
<protein>
    <recommendedName>
        <fullName evidence="5">Type II secretion system protein GspC N-terminal domain-containing protein</fullName>
    </recommendedName>
</protein>
<dbReference type="EMBL" id="JARRAF010000038">
    <property type="protein sequence ID" value="MDK2126444.1"/>
    <property type="molecule type" value="Genomic_DNA"/>
</dbReference>
<organism evidence="3 4">
    <name type="scientific">Parachitinimonas caeni</name>
    <dbReference type="NCBI Taxonomy" id="3031301"/>
    <lineage>
        <taxon>Bacteria</taxon>
        <taxon>Pseudomonadati</taxon>
        <taxon>Pseudomonadota</taxon>
        <taxon>Betaproteobacteria</taxon>
        <taxon>Neisseriales</taxon>
        <taxon>Chitinibacteraceae</taxon>
        <taxon>Parachitinimonas</taxon>
    </lineage>
</organism>
<evidence type="ECO:0000256" key="1">
    <source>
        <dbReference type="SAM" id="MobiDB-lite"/>
    </source>
</evidence>
<proteinExistence type="predicted"/>
<feature type="compositionally biased region" description="Pro residues" evidence="1">
    <location>
        <begin position="116"/>
        <end position="126"/>
    </location>
</feature>
<keyword evidence="2" id="KW-0732">Signal</keyword>
<comment type="caution">
    <text evidence="3">The sequence shown here is derived from an EMBL/GenBank/DDBJ whole genome shotgun (WGS) entry which is preliminary data.</text>
</comment>
<dbReference type="RefSeq" id="WP_284102762.1">
    <property type="nucleotide sequence ID" value="NZ_JARRAF010000038.1"/>
</dbReference>
<evidence type="ECO:0008006" key="5">
    <source>
        <dbReference type="Google" id="ProtNLM"/>
    </source>
</evidence>
<feature type="signal peptide" evidence="2">
    <location>
        <begin position="1"/>
        <end position="26"/>
    </location>
</feature>
<name>A0ABT7E324_9NEIS</name>
<accession>A0ABT7E324</accession>
<reference evidence="3" key="1">
    <citation type="submission" date="2023-03" db="EMBL/GenBank/DDBJ databases">
        <title>Chitinimonas shenzhenensis gen. nov., sp. nov., a novel member of family Burkholderiaceae isolated from activated sludge collected in Shen Zhen, China.</title>
        <authorList>
            <person name="Wang X."/>
        </authorList>
    </citation>
    <scope>NUCLEOTIDE SEQUENCE</scope>
    <source>
        <strain evidence="3">DQS-5</strain>
    </source>
</reference>
<gene>
    <name evidence="3" type="ORF">PZA18_20600</name>
</gene>
<feature type="compositionally biased region" description="Pro residues" evidence="1">
    <location>
        <begin position="98"/>
        <end position="108"/>
    </location>
</feature>
<dbReference type="Proteomes" id="UP001172778">
    <property type="component" value="Unassembled WGS sequence"/>
</dbReference>
<sequence length="193" mass="19999">MKGFNRWWLAALAVVAGLAIWSSRMAPPDADILVAEGDRGQVPATSPAPATGAAQPSSPSVAPAGTTTTINHEDWQTAMRREEVADAAGDPFHSNSKPAPPTITPAPVPSTANLPSPVPPPPPPPASLPYKYMGKLLRGEKLDIYLDFNGSPVVGHVGDNLPGGWRLDSLSAGILTFTNLASGEKQVLSLGAP</sequence>
<feature type="chain" id="PRO_5046312826" description="Type II secretion system protein GspC N-terminal domain-containing protein" evidence="2">
    <location>
        <begin position="27"/>
        <end position="193"/>
    </location>
</feature>
<feature type="region of interest" description="Disordered" evidence="1">
    <location>
        <begin position="36"/>
        <end position="67"/>
    </location>
</feature>
<evidence type="ECO:0000256" key="2">
    <source>
        <dbReference type="SAM" id="SignalP"/>
    </source>
</evidence>
<evidence type="ECO:0000313" key="3">
    <source>
        <dbReference type="EMBL" id="MDK2126444.1"/>
    </source>
</evidence>